<dbReference type="OrthoDB" id="1670002at2759"/>
<name>A0A5A7VIR5_CUCMM</name>
<sequence length="107" mass="12894">MPLGWEQLEKEFLNRFYNTRRIVSVKELTNTKHQKKEPVIYINRWRALSLNCKDKLTELSAVEMCTQGMHWKLVYLLQRIKPRTFEELVTRTHDMELSIANEEQKIS</sequence>
<protein>
    <submittedName>
        <fullName evidence="1">Retrotransposon protein putative ty3-gypsy sub-class</fullName>
    </submittedName>
</protein>
<organism evidence="1 3">
    <name type="scientific">Cucumis melo var. makuwa</name>
    <name type="common">Oriental melon</name>
    <dbReference type="NCBI Taxonomy" id="1194695"/>
    <lineage>
        <taxon>Eukaryota</taxon>
        <taxon>Viridiplantae</taxon>
        <taxon>Streptophyta</taxon>
        <taxon>Embryophyta</taxon>
        <taxon>Tracheophyta</taxon>
        <taxon>Spermatophyta</taxon>
        <taxon>Magnoliopsida</taxon>
        <taxon>eudicotyledons</taxon>
        <taxon>Gunneridae</taxon>
        <taxon>Pentapetalae</taxon>
        <taxon>rosids</taxon>
        <taxon>fabids</taxon>
        <taxon>Cucurbitales</taxon>
        <taxon>Cucurbitaceae</taxon>
        <taxon>Benincaseae</taxon>
        <taxon>Cucumis</taxon>
    </lineage>
</organism>
<evidence type="ECO:0000313" key="4">
    <source>
        <dbReference type="Proteomes" id="UP000321947"/>
    </source>
</evidence>
<dbReference type="PANTHER" id="PTHR33437">
    <property type="entry name" value="OS06G0361200 PROTEIN"/>
    <property type="match status" value="1"/>
</dbReference>
<dbReference type="EMBL" id="SSTD01018953">
    <property type="protein sequence ID" value="TYJ97136.1"/>
    <property type="molecule type" value="Genomic_DNA"/>
</dbReference>
<dbReference type="AlphaFoldDB" id="A0A5A7VIR5"/>
<evidence type="ECO:0000313" key="3">
    <source>
        <dbReference type="Proteomes" id="UP000321393"/>
    </source>
</evidence>
<dbReference type="Proteomes" id="UP000321947">
    <property type="component" value="Unassembled WGS sequence"/>
</dbReference>
<dbReference type="EMBL" id="SSTE01000480">
    <property type="protein sequence ID" value="KAA0067628.1"/>
    <property type="molecule type" value="Genomic_DNA"/>
</dbReference>
<accession>A0A5A7VIR5</accession>
<comment type="caution">
    <text evidence="1">The sequence shown here is derived from an EMBL/GenBank/DDBJ whole genome shotgun (WGS) entry which is preliminary data.</text>
</comment>
<evidence type="ECO:0000313" key="2">
    <source>
        <dbReference type="EMBL" id="TYJ97136.1"/>
    </source>
</evidence>
<dbReference type="Proteomes" id="UP000321393">
    <property type="component" value="Unassembled WGS sequence"/>
</dbReference>
<reference evidence="3 4" key="1">
    <citation type="submission" date="2019-08" db="EMBL/GenBank/DDBJ databases">
        <title>Draft genome sequences of two oriental melons (Cucumis melo L. var makuwa).</title>
        <authorList>
            <person name="Kwon S.-Y."/>
        </authorList>
    </citation>
    <scope>NUCLEOTIDE SEQUENCE [LARGE SCALE GENOMIC DNA]</scope>
    <source>
        <strain evidence="4">cv. Chang Bougi</strain>
        <strain evidence="3">cv. SW 3</strain>
        <tissue evidence="1">Leaf</tissue>
    </source>
</reference>
<evidence type="ECO:0000313" key="1">
    <source>
        <dbReference type="EMBL" id="KAA0067628.1"/>
    </source>
</evidence>
<proteinExistence type="predicted"/>
<gene>
    <name evidence="2" type="ORF">E5676_scaffold174G00070</name>
    <name evidence="1" type="ORF">E6C27_scaffold485G001000</name>
</gene>
<dbReference type="PANTHER" id="PTHR33437:SF2">
    <property type="entry name" value="OS06G0361200 PROTEIN"/>
    <property type="match status" value="1"/>
</dbReference>